<evidence type="ECO:0000256" key="5">
    <source>
        <dbReference type="ARBA" id="ARBA00004817"/>
    </source>
</evidence>
<dbReference type="EC" id="4.2.1.51" evidence="6"/>
<evidence type="ECO:0000256" key="8">
    <source>
        <dbReference type="ARBA" id="ARBA00021872"/>
    </source>
</evidence>
<dbReference type="Gene3D" id="1.20.59.10">
    <property type="entry name" value="Chorismate mutase"/>
    <property type="match status" value="1"/>
</dbReference>
<dbReference type="InterPro" id="IPR018528">
    <property type="entry name" value="Preph_deHydtase_CS"/>
</dbReference>
<keyword evidence="9" id="KW-0963">Cytoplasm</keyword>
<dbReference type="CDD" id="cd13631">
    <property type="entry name" value="PBP2_Ct-PDT_like"/>
    <property type="match status" value="1"/>
</dbReference>
<dbReference type="GO" id="GO:0046417">
    <property type="term" value="P:chorismate metabolic process"/>
    <property type="evidence" value="ECO:0007669"/>
    <property type="project" value="InterPro"/>
</dbReference>
<evidence type="ECO:0000259" key="20">
    <source>
        <dbReference type="PROSITE" id="PS51168"/>
    </source>
</evidence>
<dbReference type="SMART" id="SM00830">
    <property type="entry name" value="CM_2"/>
    <property type="match status" value="1"/>
</dbReference>
<dbReference type="SUPFAM" id="SSF53850">
    <property type="entry name" value="Periplasmic binding protein-like II"/>
    <property type="match status" value="1"/>
</dbReference>
<dbReference type="PROSITE" id="PS00858">
    <property type="entry name" value="PREPHENATE_DEHYDR_2"/>
    <property type="match status" value="1"/>
</dbReference>
<dbReference type="GO" id="GO:0004106">
    <property type="term" value="F:chorismate mutase activity"/>
    <property type="evidence" value="ECO:0007669"/>
    <property type="project" value="UniProtKB-EC"/>
</dbReference>
<dbReference type="InterPro" id="IPR001086">
    <property type="entry name" value="Preph_deHydtase"/>
</dbReference>
<dbReference type="Proteomes" id="UP000824145">
    <property type="component" value="Unassembled WGS sequence"/>
</dbReference>
<accession>A0A9D1MKM6</accession>
<evidence type="ECO:0000256" key="9">
    <source>
        <dbReference type="ARBA" id="ARBA00022490"/>
    </source>
</evidence>
<dbReference type="InterPro" id="IPR045865">
    <property type="entry name" value="ACT-like_dom_sf"/>
</dbReference>
<keyword evidence="11" id="KW-0057">Aromatic amino acid biosynthesis</keyword>
<dbReference type="Gene3D" id="3.30.70.260">
    <property type="match status" value="1"/>
</dbReference>
<evidence type="ECO:0000256" key="3">
    <source>
        <dbReference type="ARBA" id="ARBA00004496"/>
    </source>
</evidence>
<dbReference type="PROSITE" id="PS51171">
    <property type="entry name" value="PREPHENATE_DEHYDR_3"/>
    <property type="match status" value="1"/>
</dbReference>
<comment type="subcellular location">
    <subcellularLocation>
        <location evidence="3">Cytoplasm</location>
    </subcellularLocation>
</comment>
<dbReference type="PANTHER" id="PTHR21022:SF19">
    <property type="entry name" value="PREPHENATE DEHYDRATASE-RELATED"/>
    <property type="match status" value="1"/>
</dbReference>
<keyword evidence="13" id="KW-0413">Isomerase</keyword>
<evidence type="ECO:0000256" key="16">
    <source>
        <dbReference type="ARBA" id="ARBA00031175"/>
    </source>
</evidence>
<dbReference type="PIRSF" id="PIRSF001500">
    <property type="entry name" value="Chor_mut_pdt_Ppr"/>
    <property type="match status" value="1"/>
</dbReference>
<gene>
    <name evidence="23" type="primary">pheA</name>
    <name evidence="23" type="ORF">IAB07_00730</name>
</gene>
<feature type="domain" description="Chorismate mutase" evidence="20">
    <location>
        <begin position="1"/>
        <end position="89"/>
    </location>
</feature>
<evidence type="ECO:0000313" key="24">
    <source>
        <dbReference type="Proteomes" id="UP000824145"/>
    </source>
</evidence>
<evidence type="ECO:0000256" key="2">
    <source>
        <dbReference type="ARBA" id="ARBA00002364"/>
    </source>
</evidence>
<dbReference type="SUPFAM" id="SSF48600">
    <property type="entry name" value="Chorismate mutase II"/>
    <property type="match status" value="1"/>
</dbReference>
<dbReference type="Gene3D" id="3.40.190.10">
    <property type="entry name" value="Periplasmic binding protein-like II"/>
    <property type="match status" value="2"/>
</dbReference>
<keyword evidence="10" id="KW-0028">Amino-acid biosynthesis</keyword>
<evidence type="ECO:0000256" key="14">
    <source>
        <dbReference type="ARBA" id="ARBA00023239"/>
    </source>
</evidence>
<dbReference type="InterPro" id="IPR036263">
    <property type="entry name" value="Chorismate_II_sf"/>
</dbReference>
<dbReference type="PANTHER" id="PTHR21022">
    <property type="entry name" value="PREPHENATE DEHYDRATASE P PROTEIN"/>
    <property type="match status" value="1"/>
</dbReference>
<proteinExistence type="predicted"/>
<feature type="site" description="Essential for prephenate dehydratase activity" evidence="19">
    <location>
        <position position="276"/>
    </location>
</feature>
<dbReference type="EMBL" id="DVNJ01000001">
    <property type="protein sequence ID" value="HIU62278.1"/>
    <property type="molecule type" value="Genomic_DNA"/>
</dbReference>
<feature type="domain" description="ACT" evidence="22">
    <location>
        <begin position="294"/>
        <end position="369"/>
    </location>
</feature>
<comment type="caution">
    <text evidence="23">The sequence shown here is derived from an EMBL/GenBank/DDBJ whole genome shotgun (WGS) entry which is preliminary data.</text>
</comment>
<dbReference type="GO" id="GO:0005737">
    <property type="term" value="C:cytoplasm"/>
    <property type="evidence" value="ECO:0007669"/>
    <property type="project" value="UniProtKB-SubCell"/>
</dbReference>
<dbReference type="InterPro" id="IPR002912">
    <property type="entry name" value="ACT_dom"/>
</dbReference>
<keyword evidence="12" id="KW-0584">Phenylalanine biosynthesis</keyword>
<evidence type="ECO:0000256" key="15">
    <source>
        <dbReference type="ARBA" id="ARBA00023268"/>
    </source>
</evidence>
<comment type="catalytic activity">
    <reaction evidence="1">
        <text>chorismate = prephenate</text>
        <dbReference type="Rhea" id="RHEA:13897"/>
        <dbReference type="ChEBI" id="CHEBI:29748"/>
        <dbReference type="ChEBI" id="CHEBI:29934"/>
        <dbReference type="EC" id="5.4.99.5"/>
    </reaction>
</comment>
<dbReference type="GO" id="GO:0004664">
    <property type="term" value="F:prephenate dehydratase activity"/>
    <property type="evidence" value="ECO:0007669"/>
    <property type="project" value="UniProtKB-EC"/>
</dbReference>
<evidence type="ECO:0000256" key="7">
    <source>
        <dbReference type="ARBA" id="ARBA00014401"/>
    </source>
</evidence>
<evidence type="ECO:0000256" key="18">
    <source>
        <dbReference type="ARBA" id="ARBA00047848"/>
    </source>
</evidence>
<dbReference type="NCBIfam" id="NF008865">
    <property type="entry name" value="PRK11898.1"/>
    <property type="match status" value="1"/>
</dbReference>
<evidence type="ECO:0000256" key="11">
    <source>
        <dbReference type="ARBA" id="ARBA00023141"/>
    </source>
</evidence>
<reference evidence="23" key="2">
    <citation type="journal article" date="2021" name="PeerJ">
        <title>Extensive microbial diversity within the chicken gut microbiome revealed by metagenomics and culture.</title>
        <authorList>
            <person name="Gilroy R."/>
            <person name="Ravi A."/>
            <person name="Getino M."/>
            <person name="Pursley I."/>
            <person name="Horton D.L."/>
            <person name="Alikhan N.F."/>
            <person name="Baker D."/>
            <person name="Gharbi K."/>
            <person name="Hall N."/>
            <person name="Watson M."/>
            <person name="Adriaenssens E.M."/>
            <person name="Foster-Nyarko E."/>
            <person name="Jarju S."/>
            <person name="Secka A."/>
            <person name="Antonio M."/>
            <person name="Oren A."/>
            <person name="Chaudhuri R.R."/>
            <person name="La Ragione R."/>
            <person name="Hildebrand F."/>
            <person name="Pallen M.J."/>
        </authorList>
    </citation>
    <scope>NUCLEOTIDE SEQUENCE</scope>
    <source>
        <strain evidence="23">9366</strain>
    </source>
</reference>
<evidence type="ECO:0000256" key="4">
    <source>
        <dbReference type="ARBA" id="ARBA00004741"/>
    </source>
</evidence>
<dbReference type="AlphaFoldDB" id="A0A9D1MKM6"/>
<evidence type="ECO:0000256" key="12">
    <source>
        <dbReference type="ARBA" id="ARBA00023222"/>
    </source>
</evidence>
<dbReference type="PROSITE" id="PS51168">
    <property type="entry name" value="CHORISMATE_MUT_2"/>
    <property type="match status" value="1"/>
</dbReference>
<evidence type="ECO:0000256" key="1">
    <source>
        <dbReference type="ARBA" id="ARBA00000824"/>
    </source>
</evidence>
<comment type="catalytic activity">
    <reaction evidence="18">
        <text>prephenate + H(+) = 3-phenylpyruvate + CO2 + H2O</text>
        <dbReference type="Rhea" id="RHEA:21648"/>
        <dbReference type="ChEBI" id="CHEBI:15377"/>
        <dbReference type="ChEBI" id="CHEBI:15378"/>
        <dbReference type="ChEBI" id="CHEBI:16526"/>
        <dbReference type="ChEBI" id="CHEBI:18005"/>
        <dbReference type="ChEBI" id="CHEBI:29934"/>
        <dbReference type="EC" id="4.2.1.51"/>
    </reaction>
</comment>
<evidence type="ECO:0000256" key="19">
    <source>
        <dbReference type="PIRSR" id="PIRSR001500-2"/>
    </source>
</evidence>
<dbReference type="InterPro" id="IPR036979">
    <property type="entry name" value="CM_dom_sf"/>
</dbReference>
<organism evidence="23 24">
    <name type="scientific">Candidatus Caccalectryoclostridium excrementigallinarum</name>
    <dbReference type="NCBI Taxonomy" id="2840710"/>
    <lineage>
        <taxon>Bacteria</taxon>
        <taxon>Bacillati</taxon>
        <taxon>Bacillota</taxon>
        <taxon>Clostridia</taxon>
        <taxon>Christensenellales</taxon>
        <taxon>Christensenellaceae</taxon>
        <taxon>Christensenellaceae incertae sedis</taxon>
        <taxon>Candidatus Caccalectryoclostridium</taxon>
    </lineage>
</organism>
<evidence type="ECO:0000313" key="23">
    <source>
        <dbReference type="EMBL" id="HIU62278.1"/>
    </source>
</evidence>
<dbReference type="CDD" id="cd04905">
    <property type="entry name" value="ACT_CM-PDT"/>
    <property type="match status" value="1"/>
</dbReference>
<evidence type="ECO:0000256" key="10">
    <source>
        <dbReference type="ARBA" id="ARBA00022605"/>
    </source>
</evidence>
<sequence>MDDLKKAREKIDKIDDKLVPLFEERLRAGEEVARAKAASGDKSVFRPEREKQVLARAEEALKDKRFSSEIRQLMGAVMDVNKDYQKKLLLVEKAVYPRAEISAKARVGFFGDNGSHSHVASEKFFPEASARISCPTFREVFEKLKNGEIDCGVVPIENSSTGSISDVYDLLGEYDFFIVAEHWERIRQHLAGVDGASEADVREVYSHPQGISQCTEYFSDRPEVSAIPFGNTAKAAAYVARCGEKSKAAICSRAAAKLYGLKILASDINSQNDNYTRFIVIAPKMKSGHGDKISVMFTLGNTPGALYGVLRHFAYNGINLTKMESRPQKNKPGEYIFYVDISGNAEEAERALAQVRAECGYYKMLGEYDRSEIDE</sequence>
<evidence type="ECO:0000259" key="22">
    <source>
        <dbReference type="PROSITE" id="PS51671"/>
    </source>
</evidence>
<comment type="pathway">
    <text evidence="4">Amino-acid biosynthesis; L-phenylalanine biosynthesis; phenylpyruvate from prephenate: step 1/1.</text>
</comment>
<protein>
    <recommendedName>
        <fullName evidence="7">Bifunctional chorismate mutase/prephenate dehydratase</fullName>
        <ecNumber evidence="6">4.2.1.51</ecNumber>
    </recommendedName>
    <alternativeName>
        <fullName evidence="17">Chorismate mutase-prephenate dehydratase</fullName>
    </alternativeName>
    <alternativeName>
        <fullName evidence="8">Prephenate dehydratase</fullName>
    </alternativeName>
    <alternativeName>
        <fullName evidence="16">p-protein</fullName>
    </alternativeName>
</protein>
<feature type="domain" description="Prephenate dehydratase" evidence="21">
    <location>
        <begin position="106"/>
        <end position="283"/>
    </location>
</feature>
<evidence type="ECO:0000256" key="6">
    <source>
        <dbReference type="ARBA" id="ARBA00013147"/>
    </source>
</evidence>
<comment type="function">
    <text evidence="2">Catalyzes the Claisen rearrangement of chorismate to prephenate and the decarboxylation/dehydration of prephenate to phenylpyruvate.</text>
</comment>
<reference evidence="23" key="1">
    <citation type="submission" date="2020-10" db="EMBL/GenBank/DDBJ databases">
        <authorList>
            <person name="Gilroy R."/>
        </authorList>
    </citation>
    <scope>NUCLEOTIDE SEQUENCE</scope>
    <source>
        <strain evidence="23">9366</strain>
    </source>
</reference>
<evidence type="ECO:0000259" key="21">
    <source>
        <dbReference type="PROSITE" id="PS51171"/>
    </source>
</evidence>
<dbReference type="GO" id="GO:0009094">
    <property type="term" value="P:L-phenylalanine biosynthetic process"/>
    <property type="evidence" value="ECO:0007669"/>
    <property type="project" value="UniProtKB-KW"/>
</dbReference>
<dbReference type="Pfam" id="PF01817">
    <property type="entry name" value="CM_2"/>
    <property type="match status" value="1"/>
</dbReference>
<dbReference type="InterPro" id="IPR002701">
    <property type="entry name" value="CM_II_prokaryot"/>
</dbReference>
<comment type="pathway">
    <text evidence="5">Metabolic intermediate biosynthesis; prephenate biosynthesis; prephenate from chorismate: step 1/1.</text>
</comment>
<keyword evidence="15" id="KW-0511">Multifunctional enzyme</keyword>
<evidence type="ECO:0000256" key="17">
    <source>
        <dbReference type="ARBA" id="ARBA00031520"/>
    </source>
</evidence>
<dbReference type="InterPro" id="IPR008242">
    <property type="entry name" value="Chor_mutase/pphenate_deHydtase"/>
</dbReference>
<name>A0A9D1MKM6_9FIRM</name>
<dbReference type="Pfam" id="PF00800">
    <property type="entry name" value="PDT"/>
    <property type="match status" value="1"/>
</dbReference>
<dbReference type="SUPFAM" id="SSF55021">
    <property type="entry name" value="ACT-like"/>
    <property type="match status" value="1"/>
</dbReference>
<evidence type="ECO:0000256" key="13">
    <source>
        <dbReference type="ARBA" id="ARBA00023235"/>
    </source>
</evidence>
<dbReference type="PROSITE" id="PS51671">
    <property type="entry name" value="ACT"/>
    <property type="match status" value="1"/>
</dbReference>
<keyword evidence="14 23" id="KW-0456">Lyase</keyword>